<dbReference type="GO" id="GO:0006508">
    <property type="term" value="P:proteolysis"/>
    <property type="evidence" value="ECO:0007669"/>
    <property type="project" value="UniProtKB-KW"/>
</dbReference>
<keyword evidence="9" id="KW-1185">Reference proteome</keyword>
<evidence type="ECO:0000256" key="1">
    <source>
        <dbReference type="ARBA" id="ARBA00007074"/>
    </source>
</evidence>
<proteinExistence type="inferred from homology"/>
<dbReference type="PATRIC" id="fig|299146.4.peg.5461"/>
<dbReference type="GO" id="GO:0008234">
    <property type="term" value="F:cysteine-type peptidase activity"/>
    <property type="evidence" value="ECO:0007669"/>
    <property type="project" value="UniProtKB-KW"/>
</dbReference>
<keyword evidence="6" id="KW-0812">Transmembrane</keyword>
<feature type="domain" description="NlpC/P60" evidence="7">
    <location>
        <begin position="64"/>
        <end position="191"/>
    </location>
</feature>
<dbReference type="InterPro" id="IPR051202">
    <property type="entry name" value="Peptidase_C40"/>
</dbReference>
<evidence type="ECO:0000313" key="9">
    <source>
        <dbReference type="Proteomes" id="UP000198765"/>
    </source>
</evidence>
<evidence type="ECO:0000256" key="6">
    <source>
        <dbReference type="SAM" id="Phobius"/>
    </source>
</evidence>
<evidence type="ECO:0000256" key="4">
    <source>
        <dbReference type="ARBA" id="ARBA00022807"/>
    </source>
</evidence>
<gene>
    <name evidence="8" type="ORF">GA0070621_5294</name>
</gene>
<keyword evidence="3" id="KW-0378">Hydrolase</keyword>
<accession>A0A1A9ADM3</accession>
<feature type="region of interest" description="Disordered" evidence="5">
    <location>
        <begin position="189"/>
        <end position="234"/>
    </location>
</feature>
<evidence type="ECO:0000256" key="3">
    <source>
        <dbReference type="ARBA" id="ARBA00022801"/>
    </source>
</evidence>
<evidence type="ECO:0000256" key="2">
    <source>
        <dbReference type="ARBA" id="ARBA00022670"/>
    </source>
</evidence>
<evidence type="ECO:0000256" key="5">
    <source>
        <dbReference type="SAM" id="MobiDB-lite"/>
    </source>
</evidence>
<dbReference type="RefSeq" id="WP_091200724.1">
    <property type="nucleotide sequence ID" value="NZ_LT594324.1"/>
</dbReference>
<dbReference type="AlphaFoldDB" id="A0A1A9ADM3"/>
<evidence type="ECO:0000313" key="8">
    <source>
        <dbReference type="EMBL" id="SBT54265.1"/>
    </source>
</evidence>
<dbReference type="SUPFAM" id="SSF54001">
    <property type="entry name" value="Cysteine proteinases"/>
    <property type="match status" value="1"/>
</dbReference>
<feature type="transmembrane region" description="Helical" evidence="6">
    <location>
        <begin position="32"/>
        <end position="54"/>
    </location>
</feature>
<dbReference type="InterPro" id="IPR000064">
    <property type="entry name" value="NLP_P60_dom"/>
</dbReference>
<sequence length="234" mass="24926">MLEPNDNFSPARPVPPSPPESRRNTRGPGRRGVLRLLLALAFIGSVLVGLGGLASAKSGNGCSGSIAEKAVCQARAQKGDPYVWGGKGANAFDCSGLTYYAYRKAGLDWSYRTAAGQYGYGVSKGRTVSIRNLRPGDLIFFNWDGGEIDHVGIYAGNGRMIHASSGRGRVVETDLNSYYRSHMLSSAVRPASGSAKSTDGTKKPTAKPTSKPKRSSQPHTQPDQIPVVVVPYAR</sequence>
<dbReference type="Proteomes" id="UP000198765">
    <property type="component" value="Chromosome I"/>
</dbReference>
<organism evidence="8 9">
    <name type="scientific">Micromonospora narathiwatensis</name>
    <dbReference type="NCBI Taxonomy" id="299146"/>
    <lineage>
        <taxon>Bacteria</taxon>
        <taxon>Bacillati</taxon>
        <taxon>Actinomycetota</taxon>
        <taxon>Actinomycetes</taxon>
        <taxon>Micromonosporales</taxon>
        <taxon>Micromonosporaceae</taxon>
        <taxon>Micromonospora</taxon>
    </lineage>
</organism>
<dbReference type="Gene3D" id="3.90.1720.10">
    <property type="entry name" value="endopeptidase domain like (from Nostoc punctiforme)"/>
    <property type="match status" value="1"/>
</dbReference>
<dbReference type="PANTHER" id="PTHR47053">
    <property type="entry name" value="MUREIN DD-ENDOPEPTIDASE MEPH-RELATED"/>
    <property type="match status" value="1"/>
</dbReference>
<dbReference type="OrthoDB" id="5177647at2"/>
<reference evidence="8 9" key="1">
    <citation type="submission" date="2016-06" db="EMBL/GenBank/DDBJ databases">
        <authorList>
            <person name="Kjaerup R.B."/>
            <person name="Dalgaard T.S."/>
            <person name="Juul-Madsen H.R."/>
        </authorList>
    </citation>
    <scope>NUCLEOTIDE SEQUENCE [LARGE SCALE GENOMIC DNA]</scope>
    <source>
        <strain evidence="8 9">DSM 45248</strain>
    </source>
</reference>
<dbReference type="InterPro" id="IPR038765">
    <property type="entry name" value="Papain-like_cys_pep_sf"/>
</dbReference>
<keyword evidence="6" id="KW-0472">Membrane</keyword>
<dbReference type="PANTHER" id="PTHR47053:SF1">
    <property type="entry name" value="MUREIN DD-ENDOPEPTIDASE MEPH-RELATED"/>
    <property type="match status" value="1"/>
</dbReference>
<dbReference type="PROSITE" id="PS51935">
    <property type="entry name" value="NLPC_P60"/>
    <property type="match status" value="1"/>
</dbReference>
<keyword evidence="2" id="KW-0645">Protease</keyword>
<dbReference type="EMBL" id="LT594324">
    <property type="protein sequence ID" value="SBT54265.1"/>
    <property type="molecule type" value="Genomic_DNA"/>
</dbReference>
<name>A0A1A9ADM3_9ACTN</name>
<protein>
    <submittedName>
        <fullName evidence="8">NlpC/P60 family protein</fullName>
    </submittedName>
</protein>
<keyword evidence="4" id="KW-0788">Thiol protease</keyword>
<comment type="similarity">
    <text evidence="1">Belongs to the peptidase C40 family.</text>
</comment>
<dbReference type="Pfam" id="PF00877">
    <property type="entry name" value="NLPC_P60"/>
    <property type="match status" value="1"/>
</dbReference>
<keyword evidence="6" id="KW-1133">Transmembrane helix</keyword>
<evidence type="ECO:0000259" key="7">
    <source>
        <dbReference type="PROSITE" id="PS51935"/>
    </source>
</evidence>
<feature type="region of interest" description="Disordered" evidence="5">
    <location>
        <begin position="1"/>
        <end position="28"/>
    </location>
</feature>